<comment type="caution">
    <text evidence="1">The sequence shown here is derived from an EMBL/GenBank/DDBJ whole genome shotgun (WGS) entry which is preliminary data.</text>
</comment>
<name>A0A090Q4K1_9FLAO</name>
<proteinExistence type="predicted"/>
<dbReference type="EMBL" id="BBML01000003">
    <property type="protein sequence ID" value="GAK96688.1"/>
    <property type="molecule type" value="Genomic_DNA"/>
</dbReference>
<dbReference type="Proteomes" id="UP000029221">
    <property type="component" value="Unassembled WGS sequence"/>
</dbReference>
<dbReference type="RefSeq" id="WP_042278133.1">
    <property type="nucleotide sequence ID" value="NZ_BBML01000003.1"/>
</dbReference>
<protein>
    <submittedName>
        <fullName evidence="1">Uncharacterized protein</fullName>
    </submittedName>
</protein>
<dbReference type="AlphaFoldDB" id="A0A090Q4K1"/>
<evidence type="ECO:0000313" key="2">
    <source>
        <dbReference type="Proteomes" id="UP000029221"/>
    </source>
</evidence>
<keyword evidence="2" id="KW-1185">Reference proteome</keyword>
<accession>A0A090Q4K1</accession>
<organism evidence="1 2">
    <name type="scientific">Nonlabens tegetincola</name>
    <dbReference type="NCBI Taxonomy" id="323273"/>
    <lineage>
        <taxon>Bacteria</taxon>
        <taxon>Pseudomonadati</taxon>
        <taxon>Bacteroidota</taxon>
        <taxon>Flavobacteriia</taxon>
        <taxon>Flavobacteriales</taxon>
        <taxon>Flavobacteriaceae</taxon>
        <taxon>Nonlabens</taxon>
    </lineage>
</organism>
<sequence length="152" mass="18647">MKRFNDTQKEVIRRYILRNEQLFEDLCTSQLVGEFNEALGVDCEIDEQSQRELFEEWIVNNETIVRIYVLMNYGNRLKELFESPNAHNTLYFSNLEFQLIYDYQKQIYNENFVENPQYAMEEYKKLLKDRELYKLFENDAYSKFLMPRQNEE</sequence>
<reference evidence="1" key="1">
    <citation type="journal article" date="2014" name="Genome Announc.">
        <title>Draft Genome Sequences of Marine Flavobacterium Nonlabens Strains NR17, NR24, NR27, NR32, NR33, and Ara13.</title>
        <authorList>
            <person name="Nakanishi M."/>
            <person name="Meirelles P."/>
            <person name="Suzuki R."/>
            <person name="Takatani N."/>
            <person name="Mino S."/>
            <person name="Suda W."/>
            <person name="Oshima K."/>
            <person name="Hattori M."/>
            <person name="Ohkuma M."/>
            <person name="Hosokawa M."/>
            <person name="Miyashita K."/>
            <person name="Thompson F.L."/>
            <person name="Niwa A."/>
            <person name="Sawabe T."/>
            <person name="Sawabe T."/>
        </authorList>
    </citation>
    <scope>NUCLEOTIDE SEQUENCE [LARGE SCALE GENOMIC DNA]</scope>
    <source>
        <strain evidence="1">JCM 19294</strain>
    </source>
</reference>
<gene>
    <name evidence="1" type="ORF">JCM19294_997</name>
</gene>
<evidence type="ECO:0000313" key="1">
    <source>
        <dbReference type="EMBL" id="GAK96688.1"/>
    </source>
</evidence>